<evidence type="ECO:0008006" key="11">
    <source>
        <dbReference type="Google" id="ProtNLM"/>
    </source>
</evidence>
<comment type="subcellular location">
    <subcellularLocation>
        <location evidence="1">Nucleus</location>
    </subcellularLocation>
</comment>
<reference evidence="9" key="1">
    <citation type="submission" date="2024-02" db="EMBL/GenBank/DDBJ databases">
        <authorList>
            <consortium name="ELIXIR-Norway"/>
            <consortium name="Elixir Norway"/>
        </authorList>
    </citation>
    <scope>NUCLEOTIDE SEQUENCE</scope>
</reference>
<evidence type="ECO:0000313" key="9">
    <source>
        <dbReference type="EMBL" id="CAK9272885.1"/>
    </source>
</evidence>
<feature type="coiled-coil region" evidence="4">
    <location>
        <begin position="958"/>
        <end position="1063"/>
    </location>
</feature>
<feature type="coiled-coil region" evidence="4">
    <location>
        <begin position="299"/>
        <end position="351"/>
    </location>
</feature>
<organism evidence="9 10">
    <name type="scientific">Sphagnum jensenii</name>
    <dbReference type="NCBI Taxonomy" id="128206"/>
    <lineage>
        <taxon>Eukaryota</taxon>
        <taxon>Viridiplantae</taxon>
        <taxon>Streptophyta</taxon>
        <taxon>Embryophyta</taxon>
        <taxon>Bryophyta</taxon>
        <taxon>Sphagnophytina</taxon>
        <taxon>Sphagnopsida</taxon>
        <taxon>Sphagnales</taxon>
        <taxon>Sphagnaceae</taxon>
        <taxon>Sphagnum</taxon>
    </lineage>
</organism>
<feature type="compositionally biased region" description="Polar residues" evidence="5">
    <location>
        <begin position="2134"/>
        <end position="2157"/>
    </location>
</feature>
<dbReference type="InterPro" id="IPR012929">
    <property type="entry name" value="Nucleoprot-TPR/MLP1-2_dom"/>
</dbReference>
<evidence type="ECO:0000256" key="4">
    <source>
        <dbReference type="SAM" id="Coils"/>
    </source>
</evidence>
<feature type="region of interest" description="Disordered" evidence="5">
    <location>
        <begin position="2101"/>
        <end position="2167"/>
    </location>
</feature>
<dbReference type="InterPro" id="IPR057577">
    <property type="entry name" value="Nucleoprot-TPR/MLP1_dom"/>
</dbReference>
<dbReference type="PANTHER" id="PTHR18898">
    <property type="entry name" value="NUCLEOPROTEIN TPR-RELATED"/>
    <property type="match status" value="1"/>
</dbReference>
<dbReference type="Proteomes" id="UP001497444">
    <property type="component" value="Chromosome 5"/>
</dbReference>
<evidence type="ECO:0000259" key="7">
    <source>
        <dbReference type="Pfam" id="PF25481"/>
    </source>
</evidence>
<feature type="coiled-coil region" evidence="4">
    <location>
        <begin position="565"/>
        <end position="615"/>
    </location>
</feature>
<evidence type="ECO:0000313" key="10">
    <source>
        <dbReference type="Proteomes" id="UP001497444"/>
    </source>
</evidence>
<feature type="domain" description="Nucleoprotein TPR/MPL1" evidence="7">
    <location>
        <begin position="171"/>
        <end position="249"/>
    </location>
</feature>
<proteinExistence type="predicted"/>
<feature type="compositionally biased region" description="Polar residues" evidence="5">
    <location>
        <begin position="2048"/>
        <end position="2058"/>
    </location>
</feature>
<feature type="compositionally biased region" description="Polar residues" evidence="5">
    <location>
        <begin position="2066"/>
        <end position="2076"/>
    </location>
</feature>
<evidence type="ECO:0000259" key="6">
    <source>
        <dbReference type="Pfam" id="PF07926"/>
    </source>
</evidence>
<feature type="coiled-coil region" evidence="4">
    <location>
        <begin position="448"/>
        <end position="524"/>
    </location>
</feature>
<feature type="coiled-coil region" evidence="4">
    <location>
        <begin position="1092"/>
        <end position="1151"/>
    </location>
</feature>
<sequence>MPLFMSDAELEREGGDVSVVVSRAEVYIRELQQQVETHKARADAAAINAEQTCALIEQKFLALTAQFSLLENEKEQTVATMERRSTELAQVQAQMHKLEIEAIKHHSTTERLSFELGELSKSKRELLEVVEHKNTELDEKNASIKSYLTKVVELTTERSVLEGKVHEHEAEVLRSRATQSRLSQEKELIEQHNSFLNEELTAKVSALLEERHNSAETMADLRSKLAEAERAAKEAEEALHRENEHSSELQAKLNQTREELKFTTEDAAIKEEQFNAEISTATKLVELYKQSSDEWSQKSHDLEAVIKALEAHLNEVEAAYKEKLDDEMKAREKLVKEAAEVKQKLDMALVEVNNNDVKSNKDEGFLSLPYKLAFEFPGDGSVVPALASEVSGTALAAALLRDGWSLAKMYSKYQEAVDAWRHEKQERRHSQSLLERVLHEIEIRAAVIMDERVEHREMMQAYKRMEEKLQNFMEDQNAIESSYKDLKAELWKKERELKGQHKEIADLQIQVAVLLKECADVQQRFGVGDQNGEAMVEFVTSVVETTAVDTVISDRLLTFKDIRGMVEHNSQLRALVRSLAQQNEQKEQELKQGFEAELKQRLDELGRKVADTMKRSEEQSDIINRLQGTVGMYRRLYEEEVNARRASQHTNVGPVAEHTGQDLRQLLDASKEEIAKLREAAAARTQSLEAELDKTRHEITNARVERARADAEAASARDQLISLRRETENQRKEMGTVLARNMEFSQAIIDYQRKLRESSQKLQASEELGHRQSIEVAVLEKEKAMLASAEKRASEEVASLSERVHRLQASLDTFQTVEEAREGVRAVERRKLEDEVNKLQKEWAEAKTELEMERAHGQNLIAQRDKAVSEALERVEVASKELAEALKAVSTAETRAQVAEARCLELELRLKSEDKVRIHVFTAVSSLFHFPFAREELDQVKEELAAAKAHTDQYKSIAEVSEEALKQMEAVYISYKEEAEQRKGSMETEVRALRKHISDLETEISEKDKASGDAAEEKEKALNSALREIAVLKDSEATKQVALDEAEQKNIMFKQEVEKLRLQWRDAQNNYERQVLLQADTIRELTVTSDKLSKLENLEKALHGRAEKSEAELESLKVAWAVEKSALEAAKVDAEKKVKELDKQNQLLLDRLEGVHIVAAETERKAAGILSNSGQSSEAVGESDLQNVIRYLRRSKETVDTELSLMKQERIRLQKQLEAAYHAAEEAQASLRREHESARASFYTDEEFRTLQAQVRELNLLRESNAELREENRTNFEDCREWRDKAREAQAELEPVRKLLREKEVELEASGRTLDIHKQETLRWEKRVKQLLEKYRAVDVDDYQRVKDELAAIQKHDQETVAELVVTKKEVEVLKVTVSRIEEERETKGSRLVELEARVTELDQKLQEAVQAEGKLDALGKEKEEASKEIESLTKQIEELRSNAGKRAAGDQSVAARQEALSRQEAVVRQERDESLARQEQAQRETESQLREKETRIQALERSLEKEKQEAKQSKLRRQKDLKQFYDVVQKAAASETLELLLSYFDLNNYGDVLELQQSHANGAGSLEEATVNATEMDERAASYQAATNEMAELAAEAMREVPSTSTPATPPVPTSSDLSSFIETTPGMIEGPAAVINCIVLTSTPTLCLATQKATQAAQARKTTRRLIRPRIEPASTQEPSSEAADLEGAGEGVEADVEGVAETREAVPSEAVESTPVVSTLMPAVPSDVASASVSMGEVSIASTITALPTAAVLTDTLMEDIGMSSLDKSILTAVEDHPVEEIAKGLEVTETQTELIPTGLDLTEMERDHPATDMSEAPVQKRPRFLRPDLAPIPSIPPEEISVLQSDDHNVLPGAEGLEVLRQDGESVEAPLDSSAADKSLNVQENSAPALAVSLSDAVVVSLLDASMNDAQAQLIDIAATNAVDDALAQFEKGSAELDMSATFGTEVAITTVEEQIITVVEMVVDEGEIQVIEETEEGEIVSEIVEPEGTEADAITLDSQEGEMEEPAMKETDEVNIVSITDQAVESTEEGAPAPVQVDKPENDQSTEATPSGTEEQEGQVEASSGNRTRLATSVVAKPAGRGTTINLADRAKERAALRKVGVSPPSPGARGGRARGTRGGKVCAGGDGTTSTQQAGAQASPVEASQSTTTPNPFEALKDEQS</sequence>
<dbReference type="InterPro" id="IPR057974">
    <property type="entry name" value="NUA/TPR/MLP1-2-like_dom"/>
</dbReference>
<feature type="compositionally biased region" description="Gly residues" evidence="5">
    <location>
        <begin position="2124"/>
        <end position="2133"/>
    </location>
</feature>
<name>A0ABP0X1A0_9BRYO</name>
<feature type="coiled-coil region" evidence="4">
    <location>
        <begin position="21"/>
        <end position="48"/>
    </location>
</feature>
<accession>A0ABP0X1A0</accession>
<protein>
    <recommendedName>
        <fullName evidence="11">Nucleoprotein TPR/MLP1 domain-containing protein</fullName>
    </recommendedName>
</protein>
<evidence type="ECO:0000256" key="3">
    <source>
        <dbReference type="ARBA" id="ARBA00023242"/>
    </source>
</evidence>
<keyword evidence="3" id="KW-0539">Nucleus</keyword>
<dbReference type="Pfam" id="PF07926">
    <property type="entry name" value="TPR_MLP1_2"/>
    <property type="match status" value="1"/>
</dbReference>
<evidence type="ECO:0000256" key="5">
    <source>
        <dbReference type="SAM" id="MobiDB-lite"/>
    </source>
</evidence>
<dbReference type="Pfam" id="PF25785">
    <property type="entry name" value="TPR"/>
    <property type="match status" value="1"/>
</dbReference>
<feature type="coiled-coil region" evidence="4">
    <location>
        <begin position="660"/>
        <end position="909"/>
    </location>
</feature>
<feature type="coiled-coil region" evidence="4">
    <location>
        <begin position="1214"/>
        <end position="1271"/>
    </location>
</feature>
<dbReference type="Pfam" id="PF25481">
    <property type="entry name" value="Nucleoprot-TPR"/>
    <property type="match status" value="1"/>
</dbReference>
<feature type="region of interest" description="Disordered" evidence="5">
    <location>
        <begin position="1672"/>
        <end position="1693"/>
    </location>
</feature>
<dbReference type="PANTHER" id="PTHR18898:SF2">
    <property type="entry name" value="NUCLEOPROTEIN TPR"/>
    <property type="match status" value="1"/>
</dbReference>
<keyword evidence="10" id="KW-1185">Reference proteome</keyword>
<keyword evidence="2 4" id="KW-0175">Coiled coil</keyword>
<dbReference type="EMBL" id="OZ020100">
    <property type="protein sequence ID" value="CAK9272885.1"/>
    <property type="molecule type" value="Genomic_DNA"/>
</dbReference>
<feature type="domain" description="Nucleoprotein TPR/MLP1-2" evidence="6">
    <location>
        <begin position="1028"/>
        <end position="1154"/>
    </location>
</feature>
<feature type="coiled-coil region" evidence="4">
    <location>
        <begin position="1378"/>
        <end position="1443"/>
    </location>
</feature>
<feature type="domain" description="NUA/TPR/MLP1-2-like" evidence="8">
    <location>
        <begin position="483"/>
        <end position="588"/>
    </location>
</feature>
<evidence type="ECO:0000259" key="8">
    <source>
        <dbReference type="Pfam" id="PF25785"/>
    </source>
</evidence>
<gene>
    <name evidence="9" type="ORF">CSSPJE1EN1_LOCUS18363</name>
</gene>
<evidence type="ECO:0000256" key="2">
    <source>
        <dbReference type="ARBA" id="ARBA00023054"/>
    </source>
</evidence>
<feature type="coiled-coil region" evidence="4">
    <location>
        <begin position="211"/>
        <end position="273"/>
    </location>
</feature>
<feature type="region of interest" description="Disordered" evidence="5">
    <location>
        <begin position="1463"/>
        <end position="1494"/>
    </location>
</feature>
<evidence type="ECO:0000256" key="1">
    <source>
        <dbReference type="ARBA" id="ARBA00004123"/>
    </source>
</evidence>
<feature type="region of interest" description="Disordered" evidence="5">
    <location>
        <begin position="2028"/>
        <end position="2088"/>
    </location>
</feature>